<evidence type="ECO:0000313" key="1">
    <source>
        <dbReference type="EMBL" id="CAG8820081.1"/>
    </source>
</evidence>
<protein>
    <submittedName>
        <fullName evidence="1">840_t:CDS:1</fullName>
    </submittedName>
</protein>
<comment type="caution">
    <text evidence="1">The sequence shown here is derived from an EMBL/GenBank/DDBJ whole genome shotgun (WGS) entry which is preliminary data.</text>
</comment>
<dbReference type="EMBL" id="CAJVQA010048757">
    <property type="protein sequence ID" value="CAG8820081.1"/>
    <property type="molecule type" value="Genomic_DNA"/>
</dbReference>
<dbReference type="Proteomes" id="UP000789759">
    <property type="component" value="Unassembled WGS sequence"/>
</dbReference>
<name>A0A9N9KC35_9GLOM</name>
<dbReference type="OrthoDB" id="2419864at2759"/>
<proteinExistence type="predicted"/>
<keyword evidence="2" id="KW-1185">Reference proteome</keyword>
<accession>A0A9N9KC35</accession>
<feature type="non-terminal residue" evidence="1">
    <location>
        <position position="57"/>
    </location>
</feature>
<evidence type="ECO:0000313" key="2">
    <source>
        <dbReference type="Proteomes" id="UP000789759"/>
    </source>
</evidence>
<reference evidence="1" key="1">
    <citation type="submission" date="2021-06" db="EMBL/GenBank/DDBJ databases">
        <authorList>
            <person name="Kallberg Y."/>
            <person name="Tangrot J."/>
            <person name="Rosling A."/>
        </authorList>
    </citation>
    <scope>NUCLEOTIDE SEQUENCE</scope>
    <source>
        <strain evidence="1">FL966</strain>
    </source>
</reference>
<sequence>NVVTLYVYDSAFNVPGEQYYIQMDINFVKNSISDEAILGINSHVWTFQTVDINISER</sequence>
<dbReference type="AlphaFoldDB" id="A0A9N9KC35"/>
<feature type="non-terminal residue" evidence="1">
    <location>
        <position position="1"/>
    </location>
</feature>
<gene>
    <name evidence="1" type="ORF">CPELLU_LOCUS19612</name>
</gene>
<organism evidence="1 2">
    <name type="scientific">Cetraspora pellucida</name>
    <dbReference type="NCBI Taxonomy" id="1433469"/>
    <lineage>
        <taxon>Eukaryota</taxon>
        <taxon>Fungi</taxon>
        <taxon>Fungi incertae sedis</taxon>
        <taxon>Mucoromycota</taxon>
        <taxon>Glomeromycotina</taxon>
        <taxon>Glomeromycetes</taxon>
        <taxon>Diversisporales</taxon>
        <taxon>Gigasporaceae</taxon>
        <taxon>Cetraspora</taxon>
    </lineage>
</organism>